<organism evidence="1 3">
    <name type="scientific">Halomonas elongata (strain ATCC 33173 / DSM 2581 / NBRC 15536 / NCIMB 2198 / 1H9)</name>
    <dbReference type="NCBI Taxonomy" id="768066"/>
    <lineage>
        <taxon>Bacteria</taxon>
        <taxon>Pseudomonadati</taxon>
        <taxon>Pseudomonadota</taxon>
        <taxon>Gammaproteobacteria</taxon>
        <taxon>Oceanospirillales</taxon>
        <taxon>Halomonadaceae</taxon>
        <taxon>Halomonas</taxon>
    </lineage>
</organism>
<dbReference type="AlphaFoldDB" id="E1VAE4"/>
<dbReference type="HOGENOM" id="CLU_2825132_0_0_6"/>
<reference evidence="1" key="2">
    <citation type="submission" date="2010-05" db="EMBL/GenBank/DDBJ databases">
        <title>Revision and reannotation of the Halomonas elongata DSM 2581(T) genome.</title>
        <authorList>
            <person name="Pfeiffer F."/>
            <person name="Bagyan I."/>
            <person name="Alfaro-Espinoza G."/>
            <person name="Zamora-Lagos M.A."/>
            <person name="Habermann B."/>
            <person name="Oesterhelt D."/>
            <person name="Kunte H.J."/>
        </authorList>
    </citation>
    <scope>NUCLEOTIDE SEQUENCE</scope>
    <source>
        <strain evidence="1">Type strain: DSM 2581</strain>
    </source>
</reference>
<keyword evidence="4" id="KW-1185">Reference proteome</keyword>
<dbReference type="KEGG" id="hel:HELO_2106"/>
<sequence>MNMDINLHGIERITLVGVREGRTPGGVYYTATLTIEGRDGETSTLTLFADDPESLAIDYRERQEAA</sequence>
<reference evidence="3" key="3">
    <citation type="journal article" date="2011" name="Environ. Microbiol.">
        <title>A blueprint of ectoine metabolism from the genome of the industrial producer Halomonas elongata DSM 2581(T).</title>
        <authorList>
            <person name="Schwibbert K."/>
            <person name="Marin-Sanguino A."/>
            <person name="Bagyan I."/>
            <person name="Heidrich G."/>
            <person name="Lentzen G."/>
            <person name="Seitz H."/>
            <person name="Rampp M."/>
            <person name="Schuster S.C."/>
            <person name="Klenk H.P."/>
            <person name="Pfeiffer F."/>
            <person name="Oesterhelt D."/>
            <person name="Kunte H.J."/>
        </authorList>
    </citation>
    <scope>NUCLEOTIDE SEQUENCE [LARGE SCALE GENOMIC DNA]</scope>
    <source>
        <strain evidence="3">ATCC 33173 / DSM 2581 / NBRC 15536 / NCIMB 2198 / 1H9</strain>
    </source>
</reference>
<reference evidence="2 4" key="4">
    <citation type="submission" date="2023-11" db="EMBL/GenBank/DDBJ databases">
        <title>MicrobeMod: A computational toolkit for identifying prokaryotic methylation and restriction-modification with nanopore sequencing.</title>
        <authorList>
            <person name="Crits-Christoph A."/>
            <person name="Kang S.C."/>
            <person name="Lee H."/>
            <person name="Ostrov N."/>
        </authorList>
    </citation>
    <scope>NUCLEOTIDE SEQUENCE [LARGE SCALE GENOMIC DNA]</scope>
    <source>
        <strain evidence="2 4">ATCC 33173</strain>
    </source>
</reference>
<gene>
    <name evidence="1" type="ordered locus">HELO_2106</name>
    <name evidence="2" type="ORF">SR933_04265</name>
</gene>
<dbReference type="GeneID" id="91009386"/>
<reference evidence="1" key="1">
    <citation type="journal article" date="2010" name="Environ. Microbiol.">
        <title>A blueprint of ectoine metabolism from the genome of the industrial producer Halomonas elongata DSM 2581(T).</title>
        <authorList>
            <person name="Schwibbert K."/>
            <person name="Marin-Sanguino A."/>
            <person name="Bagyan I."/>
            <person name="Heidrich G."/>
            <person name="Lentzen G."/>
            <person name="Seitz H."/>
            <person name="Rampp M."/>
            <person name="Schuster S.C."/>
            <person name="Klenk H.P."/>
            <person name="Pfeiffer F."/>
            <person name="Oesterhelt D."/>
            <person name="Kunte H.J."/>
        </authorList>
    </citation>
    <scope>NUCLEOTIDE SEQUENCE</scope>
    <source>
        <strain evidence="1">Type strain: DSM 2581</strain>
    </source>
</reference>
<dbReference type="EMBL" id="CP139472">
    <property type="protein sequence ID" value="WPU48109.1"/>
    <property type="molecule type" value="Genomic_DNA"/>
</dbReference>
<dbReference type="EMBL" id="FN869568">
    <property type="protein sequence ID" value="CBV41990.1"/>
    <property type="molecule type" value="Genomic_DNA"/>
</dbReference>
<proteinExistence type="predicted"/>
<protein>
    <submittedName>
        <fullName evidence="1">Uncharacterized protein</fullName>
    </submittedName>
</protein>
<name>E1VAE4_HALED</name>
<evidence type="ECO:0000313" key="4">
    <source>
        <dbReference type="Proteomes" id="UP001322512"/>
    </source>
</evidence>
<evidence type="ECO:0000313" key="2">
    <source>
        <dbReference type="EMBL" id="WPU48109.1"/>
    </source>
</evidence>
<accession>E1VAE4</accession>
<evidence type="ECO:0000313" key="1">
    <source>
        <dbReference type="EMBL" id="CBV41990.1"/>
    </source>
</evidence>
<dbReference type="Proteomes" id="UP001322512">
    <property type="component" value="Chromosome"/>
</dbReference>
<dbReference type="Proteomes" id="UP000008707">
    <property type="component" value="Chromosome"/>
</dbReference>
<dbReference type="RefSeq" id="WP_013331862.1">
    <property type="nucleotide sequence ID" value="NC_014532.2"/>
</dbReference>
<evidence type="ECO:0000313" key="3">
    <source>
        <dbReference type="Proteomes" id="UP000008707"/>
    </source>
</evidence>